<accession>A0ABT2JF85</accession>
<dbReference type="Proteomes" id="UP001156441">
    <property type="component" value="Unassembled WGS sequence"/>
</dbReference>
<protein>
    <recommendedName>
        <fullName evidence="4">ABC transporter permease</fullName>
    </recommendedName>
</protein>
<evidence type="ECO:0008006" key="4">
    <source>
        <dbReference type="Google" id="ProtNLM"/>
    </source>
</evidence>
<gene>
    <name evidence="2" type="ORF">JT362_24960</name>
</gene>
<comment type="caution">
    <text evidence="2">The sequence shown here is derived from an EMBL/GenBank/DDBJ whole genome shotgun (WGS) entry which is preliminary data.</text>
</comment>
<keyword evidence="3" id="KW-1185">Reference proteome</keyword>
<keyword evidence="1" id="KW-0812">Transmembrane</keyword>
<name>A0ABT2JF85_9PSEU</name>
<organism evidence="2 3">
    <name type="scientific">Actinophytocola gossypii</name>
    <dbReference type="NCBI Taxonomy" id="2812003"/>
    <lineage>
        <taxon>Bacteria</taxon>
        <taxon>Bacillati</taxon>
        <taxon>Actinomycetota</taxon>
        <taxon>Actinomycetes</taxon>
        <taxon>Pseudonocardiales</taxon>
        <taxon>Pseudonocardiaceae</taxon>
    </lineage>
</organism>
<evidence type="ECO:0000256" key="1">
    <source>
        <dbReference type="SAM" id="Phobius"/>
    </source>
</evidence>
<feature type="transmembrane region" description="Helical" evidence="1">
    <location>
        <begin position="178"/>
        <end position="198"/>
    </location>
</feature>
<feature type="transmembrane region" description="Helical" evidence="1">
    <location>
        <begin position="62"/>
        <end position="78"/>
    </location>
</feature>
<feature type="transmembrane region" description="Helical" evidence="1">
    <location>
        <begin position="210"/>
        <end position="231"/>
    </location>
</feature>
<dbReference type="EMBL" id="JAFFZE010000018">
    <property type="protein sequence ID" value="MCT2586376.1"/>
    <property type="molecule type" value="Genomic_DNA"/>
</dbReference>
<keyword evidence="1" id="KW-1133">Transmembrane helix</keyword>
<proteinExistence type="predicted"/>
<feature type="transmembrane region" description="Helical" evidence="1">
    <location>
        <begin position="20"/>
        <end position="42"/>
    </location>
</feature>
<feature type="transmembrane region" description="Helical" evidence="1">
    <location>
        <begin position="98"/>
        <end position="122"/>
    </location>
</feature>
<reference evidence="2 3" key="1">
    <citation type="submission" date="2021-02" db="EMBL/GenBank/DDBJ databases">
        <title>Actinophytocola xerophila sp. nov., isolated from soil of cotton cropping field.</title>
        <authorList>
            <person name="Huang R."/>
            <person name="Chen X."/>
            <person name="Ge X."/>
            <person name="Liu W."/>
        </authorList>
    </citation>
    <scope>NUCLEOTIDE SEQUENCE [LARGE SCALE GENOMIC DNA]</scope>
    <source>
        <strain evidence="2 3">S1-96</strain>
    </source>
</reference>
<dbReference type="RefSeq" id="WP_260194194.1">
    <property type="nucleotide sequence ID" value="NZ_JAFFZE010000018.1"/>
</dbReference>
<feature type="transmembrane region" description="Helical" evidence="1">
    <location>
        <begin position="142"/>
        <end position="166"/>
    </location>
</feature>
<sequence length="241" mass="26013">MTTRIAKRWPTLRVMLAAHLPFVAVLWVLFTVVVLIIAGVVGVTNGMPDSVVHDAATQVPRWLLFGLGLDLVNTYLRLQLAHGRTRREFFGQAVTHTVLVSGFAALLVTLCYLVERALYAILDWPQTLDRTGLFTAADQYPVIFGTYWLTLLLWTVAGVLIGLGFFRSAGHGLLTIPLGLVVVLPSLVVVGNSGMPFIGDDLAVVGLSNATVLGVSCGLFVLAVGLAWAMVRHVPMKPQAV</sequence>
<evidence type="ECO:0000313" key="3">
    <source>
        <dbReference type="Proteomes" id="UP001156441"/>
    </source>
</evidence>
<evidence type="ECO:0000313" key="2">
    <source>
        <dbReference type="EMBL" id="MCT2586376.1"/>
    </source>
</evidence>
<keyword evidence="1" id="KW-0472">Membrane</keyword>